<dbReference type="EMBL" id="OENF01000010">
    <property type="protein sequence ID" value="SOS74024.1"/>
    <property type="molecule type" value="Genomic_DNA"/>
</dbReference>
<evidence type="ECO:0000313" key="4">
    <source>
        <dbReference type="Proteomes" id="UP000234211"/>
    </source>
</evidence>
<dbReference type="AlphaFoldDB" id="A0A2H1YEU1"/>
<dbReference type="RefSeq" id="WP_193700553.1">
    <property type="nucleotide sequence ID" value="NZ_JAJGWS010000003.1"/>
</dbReference>
<evidence type="ECO:0000256" key="2">
    <source>
        <dbReference type="SAM" id="SignalP"/>
    </source>
</evidence>
<keyword evidence="4" id="KW-1185">Reference proteome</keyword>
<gene>
    <name evidence="3" type="ORF">TNO020_180053</name>
</gene>
<name>A0A2H1YEU1_9FLAO</name>
<organism evidence="3 4">
    <name type="scientific">Tenacibaculum piscium</name>
    <dbReference type="NCBI Taxonomy" id="1458515"/>
    <lineage>
        <taxon>Bacteria</taxon>
        <taxon>Pseudomonadati</taxon>
        <taxon>Bacteroidota</taxon>
        <taxon>Flavobacteriia</taxon>
        <taxon>Flavobacteriales</taxon>
        <taxon>Flavobacteriaceae</taxon>
        <taxon>Tenacibaculum</taxon>
    </lineage>
</organism>
<feature type="compositionally biased region" description="Basic residues" evidence="1">
    <location>
        <begin position="364"/>
        <end position="387"/>
    </location>
</feature>
<evidence type="ECO:0000256" key="1">
    <source>
        <dbReference type="SAM" id="MobiDB-lite"/>
    </source>
</evidence>
<dbReference type="InterPro" id="IPR025737">
    <property type="entry name" value="FApF"/>
</dbReference>
<dbReference type="Proteomes" id="UP000234211">
    <property type="component" value="Unassembled WGS sequence"/>
</dbReference>
<dbReference type="Pfam" id="PF13557">
    <property type="entry name" value="Phenol_MetA_deg"/>
    <property type="match status" value="1"/>
</dbReference>
<keyword evidence="2" id="KW-0732">Signal</keyword>
<accession>A0A2H1YEU1</accession>
<feature type="chain" id="PRO_5013708990" description="Transporter" evidence="2">
    <location>
        <begin position="20"/>
        <end position="454"/>
    </location>
</feature>
<evidence type="ECO:0000313" key="3">
    <source>
        <dbReference type="EMBL" id="SOS74024.1"/>
    </source>
</evidence>
<sequence length="454" mass="52783">MIKKLLLLFVFCTSIAVNAQYTTVINSNRPGFSQSPYSVGLGVYQFESSIFFKKTNPIPLFSNPEALGLNLLFRTSFFTEKLELNVNTSFQRDKIAFKNIFESSYNQIGLSKLTLGAKYLVYAPKYENKKEEIRSWRKRYAFDFKRWIPHVGIYAGANFGSVLNGYHQQESISPKAGILLQNEFSDQLYVITNLYYDNIGTDFSEYSYIVTATRNFNDYWSGFAEIQGVFNPKKNKTNVGIGAAYLFSENLQFNASVRGILEQKELGLYTAIGASYRINKHKDKFIEVDEFGNKIEEQENIKYDENKGFFGRFIAKIKGLFKKKDTQKVIVKDGENQEEITIEKPRRERSKSLIDVITKEDKKAKKKTSKAQRKADKKAKKKAKKASKNKEKERLKQEKEFIKAQEKQAKEKEKERLKLEKEIKDLEKEEENQKQEQEDKQDEKQEDAKKSEEK</sequence>
<evidence type="ECO:0008006" key="5">
    <source>
        <dbReference type="Google" id="ProtNLM"/>
    </source>
</evidence>
<feature type="compositionally biased region" description="Basic and acidic residues" evidence="1">
    <location>
        <begin position="353"/>
        <end position="363"/>
    </location>
</feature>
<protein>
    <recommendedName>
        <fullName evidence="5">Transporter</fullName>
    </recommendedName>
</protein>
<proteinExistence type="predicted"/>
<reference evidence="4" key="1">
    <citation type="submission" date="2017-11" db="EMBL/GenBank/DDBJ databases">
        <authorList>
            <person name="Duchaud E."/>
        </authorList>
    </citation>
    <scope>NUCLEOTIDE SEQUENCE [LARGE SCALE GENOMIC DNA]</scope>
    <source>
        <strain evidence="4">Tenacibaculum sp. TNO020</strain>
    </source>
</reference>
<feature type="signal peptide" evidence="2">
    <location>
        <begin position="1"/>
        <end position="19"/>
    </location>
</feature>
<feature type="region of interest" description="Disordered" evidence="1">
    <location>
        <begin position="353"/>
        <end position="454"/>
    </location>
</feature>
<feature type="compositionally biased region" description="Basic and acidic residues" evidence="1">
    <location>
        <begin position="388"/>
        <end position="454"/>
    </location>
</feature>